<gene>
    <name evidence="6" type="ORF">L1F29_29205</name>
</gene>
<dbReference type="InterPro" id="IPR002781">
    <property type="entry name" value="TM_pro_TauE-like"/>
</dbReference>
<reference evidence="6" key="1">
    <citation type="submission" date="2022-01" db="EMBL/GenBank/DDBJ databases">
        <title>Paenibacillus spongiae sp. nov., isolated from marine sponge.</title>
        <authorList>
            <person name="Li Z."/>
            <person name="Zhang M."/>
        </authorList>
    </citation>
    <scope>NUCLEOTIDE SEQUENCE</scope>
    <source>
        <strain evidence="6">PHS-Z3</strain>
    </source>
</reference>
<sequence>MGEYLFVWLVGLAAGAVSGVIGTGSSIMLLPVLVFTFGPKQAVPIMAIAAVMANISRMIAWWREVDWRAFAAYSLTGVPAAAIGARTLWILPTHMVDIGLGIFFLAMIPVRHWLDAQRIRIRLWQLSAAGAMIGFLTGVVLSTGPLSVPAFTSYGLMKGAFLATEAASSLAIYASKVVTFHELGGLPITVMTQGIIVGVSLMLGTFVAKRIVQRMSVISFRYVLDVLLLGSGVSMLWTALHQLLSG</sequence>
<feature type="transmembrane region" description="Helical" evidence="5">
    <location>
        <begin position="95"/>
        <end position="114"/>
    </location>
</feature>
<protein>
    <recommendedName>
        <fullName evidence="5">Probable membrane transporter protein</fullName>
    </recommendedName>
</protein>
<comment type="subcellular location">
    <subcellularLocation>
        <location evidence="5">Cell membrane</location>
        <topology evidence="5">Multi-pass membrane protein</topology>
    </subcellularLocation>
    <subcellularLocation>
        <location evidence="1">Membrane</location>
        <topology evidence="1">Multi-pass membrane protein</topology>
    </subcellularLocation>
</comment>
<dbReference type="RefSeq" id="WP_258385541.1">
    <property type="nucleotide sequence ID" value="NZ_CP091430.1"/>
</dbReference>
<evidence type="ECO:0000256" key="3">
    <source>
        <dbReference type="ARBA" id="ARBA00022989"/>
    </source>
</evidence>
<feature type="transmembrane region" description="Helical" evidence="5">
    <location>
        <begin position="126"/>
        <end position="148"/>
    </location>
</feature>
<feature type="transmembrane region" description="Helical" evidence="5">
    <location>
        <begin position="220"/>
        <end position="240"/>
    </location>
</feature>
<feature type="transmembrane region" description="Helical" evidence="5">
    <location>
        <begin position="186"/>
        <end position="208"/>
    </location>
</feature>
<evidence type="ECO:0000256" key="1">
    <source>
        <dbReference type="ARBA" id="ARBA00004141"/>
    </source>
</evidence>
<evidence type="ECO:0000256" key="5">
    <source>
        <dbReference type="RuleBase" id="RU363041"/>
    </source>
</evidence>
<dbReference type="PANTHER" id="PTHR43483:SF3">
    <property type="entry name" value="MEMBRANE TRANSPORTER PROTEIN HI_0806-RELATED"/>
    <property type="match status" value="1"/>
</dbReference>
<dbReference type="PANTHER" id="PTHR43483">
    <property type="entry name" value="MEMBRANE TRANSPORTER PROTEIN HI_0806-RELATED"/>
    <property type="match status" value="1"/>
</dbReference>
<keyword evidence="3 5" id="KW-1133">Transmembrane helix</keyword>
<name>A0ABY5S6B6_9BACL</name>
<accession>A0ABY5S6B6</accession>
<evidence type="ECO:0000256" key="4">
    <source>
        <dbReference type="ARBA" id="ARBA00023136"/>
    </source>
</evidence>
<dbReference type="EMBL" id="CP091430">
    <property type="protein sequence ID" value="UVI29452.1"/>
    <property type="molecule type" value="Genomic_DNA"/>
</dbReference>
<evidence type="ECO:0000256" key="2">
    <source>
        <dbReference type="ARBA" id="ARBA00022692"/>
    </source>
</evidence>
<comment type="similarity">
    <text evidence="5">Belongs to the 4-toluene sulfonate uptake permease (TSUP) (TC 2.A.102) family.</text>
</comment>
<keyword evidence="7" id="KW-1185">Reference proteome</keyword>
<feature type="transmembrane region" description="Helical" evidence="5">
    <location>
        <begin position="69"/>
        <end position="89"/>
    </location>
</feature>
<proteinExistence type="inferred from homology"/>
<evidence type="ECO:0000313" key="6">
    <source>
        <dbReference type="EMBL" id="UVI29452.1"/>
    </source>
</evidence>
<keyword evidence="4 5" id="KW-0472">Membrane</keyword>
<keyword evidence="2 5" id="KW-0812">Transmembrane</keyword>
<dbReference type="Proteomes" id="UP001057877">
    <property type="component" value="Chromosome"/>
</dbReference>
<evidence type="ECO:0000313" key="7">
    <source>
        <dbReference type="Proteomes" id="UP001057877"/>
    </source>
</evidence>
<dbReference type="Pfam" id="PF01925">
    <property type="entry name" value="TauE"/>
    <property type="match status" value="1"/>
</dbReference>
<organism evidence="6 7">
    <name type="scientific">Paenibacillus spongiae</name>
    <dbReference type="NCBI Taxonomy" id="2909671"/>
    <lineage>
        <taxon>Bacteria</taxon>
        <taxon>Bacillati</taxon>
        <taxon>Bacillota</taxon>
        <taxon>Bacilli</taxon>
        <taxon>Bacillales</taxon>
        <taxon>Paenibacillaceae</taxon>
        <taxon>Paenibacillus</taxon>
    </lineage>
</organism>
<keyword evidence="5" id="KW-1003">Cell membrane</keyword>
<feature type="transmembrane region" description="Helical" evidence="5">
    <location>
        <begin position="43"/>
        <end position="62"/>
    </location>
</feature>